<comment type="caution">
    <text evidence="2">The sequence shown here is derived from an EMBL/GenBank/DDBJ whole genome shotgun (WGS) entry which is preliminary data.</text>
</comment>
<sequence length="82" mass="9279">MSITQRPDSEKHETKTGEVFTNGTKDAVGSQSVTNDEYAEQRNSQDTDRVSAPPLHPEQKRLAPCFPVGESHKRPKVVWPYR</sequence>
<protein>
    <submittedName>
        <fullName evidence="2">Uncharacterized protein</fullName>
    </submittedName>
</protein>
<feature type="compositionally biased region" description="Basic and acidic residues" evidence="1">
    <location>
        <begin position="39"/>
        <end position="49"/>
    </location>
</feature>
<feature type="region of interest" description="Disordered" evidence="1">
    <location>
        <begin position="1"/>
        <end position="82"/>
    </location>
</feature>
<feature type="compositionally biased region" description="Basic and acidic residues" evidence="1">
    <location>
        <begin position="7"/>
        <end position="16"/>
    </location>
</feature>
<dbReference type="Proteomes" id="UP000028582">
    <property type="component" value="Unassembled WGS sequence"/>
</dbReference>
<name>A0A080Z502_PHYNI</name>
<organism evidence="2 3">
    <name type="scientific">Phytophthora nicotianae P1976</name>
    <dbReference type="NCBI Taxonomy" id="1317066"/>
    <lineage>
        <taxon>Eukaryota</taxon>
        <taxon>Sar</taxon>
        <taxon>Stramenopiles</taxon>
        <taxon>Oomycota</taxon>
        <taxon>Peronosporomycetes</taxon>
        <taxon>Peronosporales</taxon>
        <taxon>Peronosporaceae</taxon>
        <taxon>Phytophthora</taxon>
    </lineage>
</organism>
<proteinExistence type="predicted"/>
<dbReference type="EMBL" id="ANJA01003732">
    <property type="protein sequence ID" value="ETO61713.1"/>
    <property type="molecule type" value="Genomic_DNA"/>
</dbReference>
<evidence type="ECO:0000313" key="2">
    <source>
        <dbReference type="EMBL" id="ETO61713.1"/>
    </source>
</evidence>
<feature type="compositionally biased region" description="Polar residues" evidence="1">
    <location>
        <begin position="19"/>
        <end position="35"/>
    </location>
</feature>
<evidence type="ECO:0000256" key="1">
    <source>
        <dbReference type="SAM" id="MobiDB-lite"/>
    </source>
</evidence>
<evidence type="ECO:0000313" key="3">
    <source>
        <dbReference type="Proteomes" id="UP000028582"/>
    </source>
</evidence>
<accession>A0A080Z502</accession>
<gene>
    <name evidence="2" type="ORF">F444_20311</name>
</gene>
<dbReference type="AlphaFoldDB" id="A0A080Z502"/>
<reference evidence="2 3" key="1">
    <citation type="submission" date="2013-11" db="EMBL/GenBank/DDBJ databases">
        <title>The Genome Sequence of Phytophthora parasitica P1976.</title>
        <authorList>
            <consortium name="The Broad Institute Genomics Platform"/>
            <person name="Russ C."/>
            <person name="Tyler B."/>
            <person name="Panabieres F."/>
            <person name="Shan W."/>
            <person name="Tripathy S."/>
            <person name="Grunwald N."/>
            <person name="Machado M."/>
            <person name="Johnson C.S."/>
            <person name="Walker B."/>
            <person name="Young S."/>
            <person name="Zeng Q."/>
            <person name="Gargeya S."/>
            <person name="Fitzgerald M."/>
            <person name="Haas B."/>
            <person name="Abouelleil A."/>
            <person name="Allen A.W."/>
            <person name="Alvarado L."/>
            <person name="Arachchi H.M."/>
            <person name="Berlin A.M."/>
            <person name="Chapman S.B."/>
            <person name="Gainer-Dewar J."/>
            <person name="Goldberg J."/>
            <person name="Griggs A."/>
            <person name="Gujja S."/>
            <person name="Hansen M."/>
            <person name="Howarth C."/>
            <person name="Imamovic A."/>
            <person name="Ireland A."/>
            <person name="Larimer J."/>
            <person name="McCowan C."/>
            <person name="Murphy C."/>
            <person name="Pearson M."/>
            <person name="Poon T.W."/>
            <person name="Priest M."/>
            <person name="Roberts A."/>
            <person name="Saif S."/>
            <person name="Shea T."/>
            <person name="Sisk P."/>
            <person name="Sykes S."/>
            <person name="Wortman J."/>
            <person name="Nusbaum C."/>
            <person name="Birren B."/>
        </authorList>
    </citation>
    <scope>NUCLEOTIDE SEQUENCE [LARGE SCALE GENOMIC DNA]</scope>
    <source>
        <strain evidence="2 3">P1976</strain>
    </source>
</reference>